<organism evidence="1 2">
    <name type="scientific">Pseudomonas putida</name>
    <name type="common">Arthrobacter siderocapsulatus</name>
    <dbReference type="NCBI Taxonomy" id="303"/>
    <lineage>
        <taxon>Bacteria</taxon>
        <taxon>Pseudomonadati</taxon>
        <taxon>Pseudomonadota</taxon>
        <taxon>Gammaproteobacteria</taxon>
        <taxon>Pseudomonadales</taxon>
        <taxon>Pseudomonadaceae</taxon>
        <taxon>Pseudomonas</taxon>
    </lineage>
</organism>
<sequence>MSAIYDLALNVAAHNHVAIEDSEKDSLDLFRRLKAMAEEDSETQIISLGDEPIPSEYDYMTVGELVAMIEGEARQLVAFAQTVLGAAHQGLQAAVEKSGVEPDEARWDFNLLAEDHLRAVAVH</sequence>
<proteinExistence type="predicted"/>
<geneLocation type="plasmid" evidence="2">
    <name>pkf715a dna</name>
</geneLocation>
<accession>A0A1L7NMA9</accession>
<name>A0A1L7NMA9_PSEPU</name>
<reference evidence="1 2" key="1">
    <citation type="submission" date="2015-11" db="EMBL/GenBank/DDBJ databases">
        <title>Complete genome sequencing of a biphenyl-degrading bacterium, Pseudomonas putida KF715 (=NBRC110667).</title>
        <authorList>
            <person name="Suenaga H."/>
            <person name="Fujihara N."/>
            <person name="Watanabe T."/>
            <person name="Hirose J."/>
            <person name="Kimura N."/>
            <person name="Yamazoe A."/>
            <person name="Hosoyama A."/>
            <person name="Shimodaira J."/>
            <person name="Furukawa K."/>
        </authorList>
    </citation>
    <scope>NUCLEOTIDE SEQUENCE [LARGE SCALE GENOMIC DNA]</scope>
    <source>
        <strain evidence="1 2">KF715</strain>
        <plasmid evidence="2">Plasmid pkf715a dna</plasmid>
    </source>
</reference>
<dbReference type="Proteomes" id="UP000218731">
    <property type="component" value="Plasmid pKF715A"/>
</dbReference>
<evidence type="ECO:0000313" key="1">
    <source>
        <dbReference type="EMBL" id="BAW26595.1"/>
    </source>
</evidence>
<protein>
    <submittedName>
        <fullName evidence="1">Uncharacterized protein</fullName>
    </submittedName>
</protein>
<keyword evidence="1" id="KW-0614">Plasmid</keyword>
<gene>
    <name evidence="1" type="ORF">KF715C_pA900</name>
</gene>
<dbReference type="AlphaFoldDB" id="A0A1L7NMA9"/>
<dbReference type="RefSeq" id="WP_042919669.1">
    <property type="nucleotide sequence ID" value="NZ_AP015030.1"/>
</dbReference>
<evidence type="ECO:0000313" key="2">
    <source>
        <dbReference type="Proteomes" id="UP000218731"/>
    </source>
</evidence>
<dbReference type="EMBL" id="AP015030">
    <property type="protein sequence ID" value="BAW26595.1"/>
    <property type="molecule type" value="Genomic_DNA"/>
</dbReference>